<organism evidence="1 2">
    <name type="scientific">Escherichia coli (strain SE11)</name>
    <dbReference type="NCBI Taxonomy" id="409438"/>
    <lineage>
        <taxon>Bacteria</taxon>
        <taxon>Pseudomonadati</taxon>
        <taxon>Pseudomonadota</taxon>
        <taxon>Gammaproteobacteria</taxon>
        <taxon>Enterobacterales</taxon>
        <taxon>Enterobacteriaceae</taxon>
        <taxon>Escherichia</taxon>
    </lineage>
</organism>
<evidence type="ECO:0000313" key="1">
    <source>
        <dbReference type="EMBL" id="BAG78133.1"/>
    </source>
</evidence>
<dbReference type="Proteomes" id="UP000008199">
    <property type="component" value="Chromosome"/>
</dbReference>
<dbReference type="EMBL" id="AP009240">
    <property type="protein sequence ID" value="BAG78133.1"/>
    <property type="molecule type" value="Genomic_DNA"/>
</dbReference>
<sequence length="70" mass="7740">MMVINIHDSLGIGRLINLDNVSVMESTVNGDVIFEFVDGRKLAVHVGNHHHAENVFCELNEITNATPVNQ</sequence>
<evidence type="ECO:0000313" key="2">
    <source>
        <dbReference type="Proteomes" id="UP000008199"/>
    </source>
</evidence>
<accession>A0A979H422</accession>
<gene>
    <name evidence="1" type="ordered locus">ECSE_2609</name>
</gene>
<dbReference type="KEGG" id="ecy:ECSE_2609"/>
<proteinExistence type="predicted"/>
<protein>
    <submittedName>
        <fullName evidence="1">Uncharacterized protein</fullName>
    </submittedName>
</protein>
<reference evidence="1 2" key="1">
    <citation type="journal article" date="2008" name="DNA Res.">
        <title>Complete genome sequence and comparative analysis of the wild-type commensal Escherichia coli strain SE11 isolated from a healthy adult.</title>
        <authorList>
            <person name="Oshima K."/>
            <person name="Toh H."/>
            <person name="Ogura Y."/>
            <person name="Sasamoto H."/>
            <person name="Morita H."/>
            <person name="Park S.-H."/>
            <person name="Ooka T."/>
            <person name="Iyoda S."/>
            <person name="Taylor T.D."/>
            <person name="Hayashi T."/>
            <person name="Itoh K."/>
            <person name="Hattori M."/>
        </authorList>
    </citation>
    <scope>NUCLEOTIDE SEQUENCE [LARGE SCALE GENOMIC DNA]</scope>
    <source>
        <strain evidence="1 2">SE11</strain>
    </source>
</reference>
<dbReference type="AlphaFoldDB" id="A0A979H422"/>
<name>A0A979H422_ECOSE</name>